<evidence type="ECO:0000313" key="6">
    <source>
        <dbReference type="EMBL" id="WOH02543.1"/>
    </source>
</evidence>
<dbReference type="Pfam" id="PF00782">
    <property type="entry name" value="DSPc"/>
    <property type="match status" value="1"/>
</dbReference>
<dbReference type="KEGG" id="dcr:108221787"/>
<dbReference type="InterPro" id="IPR029006">
    <property type="entry name" value="ADF-H/Gelsolin-like_dom_sf"/>
</dbReference>
<name>A0AAF1B2U4_DAUCS</name>
<evidence type="ECO:0000256" key="2">
    <source>
        <dbReference type="ARBA" id="ARBA00022912"/>
    </source>
</evidence>
<dbReference type="Gene3D" id="3.90.190.10">
    <property type="entry name" value="Protein tyrosine phosphatase superfamily"/>
    <property type="match status" value="1"/>
</dbReference>
<organism evidence="6 7">
    <name type="scientific">Daucus carota subsp. sativus</name>
    <name type="common">Carrot</name>
    <dbReference type="NCBI Taxonomy" id="79200"/>
    <lineage>
        <taxon>Eukaryota</taxon>
        <taxon>Viridiplantae</taxon>
        <taxon>Streptophyta</taxon>
        <taxon>Embryophyta</taxon>
        <taxon>Tracheophyta</taxon>
        <taxon>Spermatophyta</taxon>
        <taxon>Magnoliopsida</taxon>
        <taxon>eudicotyledons</taxon>
        <taxon>Gunneridae</taxon>
        <taxon>Pentapetalae</taxon>
        <taxon>asterids</taxon>
        <taxon>campanulids</taxon>
        <taxon>Apiales</taxon>
        <taxon>Apiaceae</taxon>
        <taxon>Apioideae</taxon>
        <taxon>Scandiceae</taxon>
        <taxon>Daucinae</taxon>
        <taxon>Daucus</taxon>
        <taxon>Daucus sect. Daucus</taxon>
    </lineage>
</organism>
<accession>A0AAF1B2U4</accession>
<dbReference type="SMART" id="SM00262">
    <property type="entry name" value="GEL"/>
    <property type="match status" value="2"/>
</dbReference>
<evidence type="ECO:0000313" key="7">
    <source>
        <dbReference type="Proteomes" id="UP000077755"/>
    </source>
</evidence>
<dbReference type="GO" id="GO:0051015">
    <property type="term" value="F:actin filament binding"/>
    <property type="evidence" value="ECO:0007669"/>
    <property type="project" value="InterPro"/>
</dbReference>
<dbReference type="InterPro" id="IPR000387">
    <property type="entry name" value="Tyr_Pase_dom"/>
</dbReference>
<proteinExistence type="predicted"/>
<keyword evidence="1" id="KW-0378">Hydrolase</keyword>
<reference evidence="6" key="1">
    <citation type="journal article" date="2016" name="Nat. Genet.">
        <title>A high-quality carrot genome assembly provides new insights into carotenoid accumulation and asterid genome evolution.</title>
        <authorList>
            <person name="Iorizzo M."/>
            <person name="Ellison S."/>
            <person name="Senalik D."/>
            <person name="Zeng P."/>
            <person name="Satapoomin P."/>
            <person name="Huang J."/>
            <person name="Bowman M."/>
            <person name="Iovene M."/>
            <person name="Sanseverino W."/>
            <person name="Cavagnaro P."/>
            <person name="Yildiz M."/>
            <person name="Macko-Podgorni A."/>
            <person name="Moranska E."/>
            <person name="Grzebelus E."/>
            <person name="Grzebelus D."/>
            <person name="Ashrafi H."/>
            <person name="Zheng Z."/>
            <person name="Cheng S."/>
            <person name="Spooner D."/>
            <person name="Van Deynze A."/>
            <person name="Simon P."/>
        </authorList>
    </citation>
    <scope>NUCLEOTIDE SEQUENCE</scope>
    <source>
        <tissue evidence="6">Leaf</tissue>
    </source>
</reference>
<keyword evidence="2" id="KW-0904">Protein phosphatase</keyword>
<dbReference type="SUPFAM" id="SSF52799">
    <property type="entry name" value="(Phosphotyrosine protein) phosphatases II"/>
    <property type="match status" value="1"/>
</dbReference>
<dbReference type="PANTHER" id="PTHR46381:SF4">
    <property type="entry name" value="PROTEIN-TYROSINE-PHOSPHATASE MKP1"/>
    <property type="match status" value="1"/>
</dbReference>
<feature type="domain" description="Tyrosine-protein phosphatase" evidence="4">
    <location>
        <begin position="160"/>
        <end position="302"/>
    </location>
</feature>
<feature type="compositionally biased region" description="Basic residues" evidence="3">
    <location>
        <begin position="75"/>
        <end position="85"/>
    </location>
</feature>
<sequence length="629" mass="70032">MLEKDDPATDDGAGGAGDSGASFSETFLAQAPQKTFSRSDSRTMVPSHDLDGGNESLDQNDDKGGDGRLNVHSNLRTRGRIRSKSHLPPLQPLTISQGQSNVWPGPGADDVRKLLPCTPGGRYTSDGGERSKLDLSSGTGNLDKNSGLSKKDNIAMFDKECSRVAEHIYLGGNAVARDREMLLKHGITYILNCVGFVCPEYFKTDFVYYTLWLHDSPSEDITSILYDVFDYFEYAREQQGRVFVHCCQGISRSPSLVIAYRMWREGQSFDEAFQNVKAARKVADPNMGFACQLLQCQKRVHAFPLSPNSLLRMYRVASHSSYDPLHLVPKMLNSPTPAALDSRGAFIIHIPSTIYIWIGLKCNTIMERDARAAVCQMVRYEKLKKSVVDIKEGLEPSHFWDAFSTLLPLMEKSCDGVDVTESSKNIIPGERQVSSYTVEFEVFQKAVVGGFVPPSGASETDNETHLPVRESCWSTLRLKHICGSMEEFASASKPSLSGFYPDSGSELRAENCPNQNQLVVYRWPGLEKMVTFSSADLDSKDIFILVSASGLRTSMEHRVLYFWVGKSFSNDNGKRLLKADHDIGVLEEINWNEVCVDVISKMGLPNDTEFKIVKQDEEPEEFLALLDSL</sequence>
<protein>
    <recommendedName>
        <fullName evidence="8">Protein-tyrosine-phosphatase</fullName>
    </recommendedName>
</protein>
<feature type="region of interest" description="Disordered" evidence="3">
    <location>
        <begin position="1"/>
        <end position="141"/>
    </location>
</feature>
<dbReference type="InterPro" id="IPR016130">
    <property type="entry name" value="Tyr_Pase_AS"/>
</dbReference>
<feature type="compositionally biased region" description="Polar residues" evidence="3">
    <location>
        <begin position="22"/>
        <end position="44"/>
    </location>
</feature>
<dbReference type="CDD" id="cd14498">
    <property type="entry name" value="DSP"/>
    <property type="match status" value="1"/>
</dbReference>
<evidence type="ECO:0000256" key="1">
    <source>
        <dbReference type="ARBA" id="ARBA00022801"/>
    </source>
</evidence>
<dbReference type="InterPro" id="IPR020422">
    <property type="entry name" value="TYR_PHOSPHATASE_DUAL_dom"/>
</dbReference>
<dbReference type="PROSITE" id="PS50056">
    <property type="entry name" value="TYR_PHOSPHATASE_2"/>
    <property type="match status" value="1"/>
</dbReference>
<dbReference type="Gene3D" id="3.40.20.10">
    <property type="entry name" value="Severin"/>
    <property type="match status" value="2"/>
</dbReference>
<dbReference type="InterPro" id="IPR057528">
    <property type="entry name" value="MPK1_C"/>
</dbReference>
<dbReference type="GO" id="GO:0004721">
    <property type="term" value="F:phosphoprotein phosphatase activity"/>
    <property type="evidence" value="ECO:0007669"/>
    <property type="project" value="UniProtKB-KW"/>
</dbReference>
<feature type="domain" description="Tyrosine specific protein phosphatases" evidence="5">
    <location>
        <begin position="219"/>
        <end position="280"/>
    </location>
</feature>
<reference evidence="6" key="2">
    <citation type="submission" date="2022-03" db="EMBL/GenBank/DDBJ databases">
        <title>Draft title - Genomic analysis of global carrot germplasm unveils the trajectory of domestication and the origin of high carotenoid orange carrot.</title>
        <authorList>
            <person name="Iorizzo M."/>
            <person name="Ellison S."/>
            <person name="Senalik D."/>
            <person name="Macko-Podgorni A."/>
            <person name="Grzebelus D."/>
            <person name="Bostan H."/>
            <person name="Rolling W."/>
            <person name="Curaba J."/>
            <person name="Simon P."/>
        </authorList>
    </citation>
    <scope>NUCLEOTIDE SEQUENCE</scope>
    <source>
        <tissue evidence="6">Leaf</tissue>
    </source>
</reference>
<evidence type="ECO:0000256" key="3">
    <source>
        <dbReference type="SAM" id="MobiDB-lite"/>
    </source>
</evidence>
<keyword evidence="7" id="KW-1185">Reference proteome</keyword>
<feature type="compositionally biased region" description="Polar residues" evidence="3">
    <location>
        <begin position="93"/>
        <end position="102"/>
    </location>
</feature>
<evidence type="ECO:0000259" key="4">
    <source>
        <dbReference type="PROSITE" id="PS50054"/>
    </source>
</evidence>
<dbReference type="AlphaFoldDB" id="A0AAF1B2U4"/>
<dbReference type="SUPFAM" id="SSF55753">
    <property type="entry name" value="Actin depolymerizing proteins"/>
    <property type="match status" value="2"/>
</dbReference>
<dbReference type="PROSITE" id="PS00383">
    <property type="entry name" value="TYR_PHOSPHATASE_1"/>
    <property type="match status" value="1"/>
</dbReference>
<dbReference type="PANTHER" id="PTHR46381">
    <property type="entry name" value="MKPA PROTEIN"/>
    <property type="match status" value="1"/>
</dbReference>
<evidence type="ECO:0008006" key="8">
    <source>
        <dbReference type="Google" id="ProtNLM"/>
    </source>
</evidence>
<dbReference type="EMBL" id="CP093347">
    <property type="protein sequence ID" value="WOH02543.1"/>
    <property type="molecule type" value="Genomic_DNA"/>
</dbReference>
<dbReference type="Pfam" id="PF25466">
    <property type="entry name" value="MPK1_gelsolin_C"/>
    <property type="match status" value="1"/>
</dbReference>
<dbReference type="SMART" id="SM00195">
    <property type="entry name" value="DSPc"/>
    <property type="match status" value="1"/>
</dbReference>
<dbReference type="InterPro" id="IPR007122">
    <property type="entry name" value="Villin/Gelsolin"/>
</dbReference>
<dbReference type="InterPro" id="IPR000340">
    <property type="entry name" value="Dual-sp_phosphatase_cat-dom"/>
</dbReference>
<evidence type="ECO:0000259" key="5">
    <source>
        <dbReference type="PROSITE" id="PS50056"/>
    </source>
</evidence>
<dbReference type="InterPro" id="IPR029021">
    <property type="entry name" value="Prot-tyrosine_phosphatase-like"/>
</dbReference>
<dbReference type="Proteomes" id="UP000077755">
    <property type="component" value="Chromosome 5"/>
</dbReference>
<dbReference type="PROSITE" id="PS50054">
    <property type="entry name" value="TYR_PHOSPHATASE_DUAL"/>
    <property type="match status" value="1"/>
</dbReference>
<gene>
    <name evidence="6" type="ORF">DCAR_0521932</name>
</gene>